<dbReference type="Proteomes" id="UP000313359">
    <property type="component" value="Unassembled WGS sequence"/>
</dbReference>
<keyword evidence="3" id="KW-0472">Membrane</keyword>
<evidence type="ECO:0000256" key="2">
    <source>
        <dbReference type="SAM" id="MobiDB-lite"/>
    </source>
</evidence>
<organism evidence="4 5">
    <name type="scientific">Lentinus tigrinus ALCF2SS1-6</name>
    <dbReference type="NCBI Taxonomy" id="1328759"/>
    <lineage>
        <taxon>Eukaryota</taxon>
        <taxon>Fungi</taxon>
        <taxon>Dikarya</taxon>
        <taxon>Basidiomycota</taxon>
        <taxon>Agaricomycotina</taxon>
        <taxon>Agaricomycetes</taxon>
        <taxon>Polyporales</taxon>
        <taxon>Polyporaceae</taxon>
        <taxon>Lentinus</taxon>
    </lineage>
</organism>
<sequence>MNRYAASPLCTFTTIMSLPTTPTADPKYNWDRNPQRHAPPAITVPPPPPPEYYIETVPVSHHHPQPFGHARSHSAWTNSETIKSLTKDPELGKQPSTPHTPRLRDRLTKYFFDIRMPTRGRDPEWVPMQEPPLQAWPPLEIEKRRFCDHCQAHGDRPRRNRIFLAALILLLLILLGSTIGLAVRVARLSSQSSGTATPTAPSATSSGNASASDALSADAQQCLSQYTLNAPSDPSSYPCSTCLSVLQQVPSSFSETNQGEGMQIQNAIQFCGLRSIFETTSGDGQTGLSNGGWAKDVRFCAWQGVRCDGFGRVSSIQLTFPAVPAKIPDEVTALTGLTSLQVIGDTNIPAGDLPTSFNSLSGLANLHLESTAINTLPSTLLSSLGNLTTLTLVKNAKMTGDMSSGFTSLPLQNLVINNQALPTNPISALLSSSAAHSLQILDLSSTSLTGSLPSDLSGFTALTELHLDSNNALTNPLPAKFPPNLQALTLTNDTQLGGAVQAGTSFCALSGLKTCDVRGSGLSLSGGACGACQFS</sequence>
<dbReference type="STRING" id="1328759.A0A5C2S3C4"/>
<evidence type="ECO:0000313" key="5">
    <source>
        <dbReference type="Proteomes" id="UP000313359"/>
    </source>
</evidence>
<keyword evidence="5" id="KW-1185">Reference proteome</keyword>
<gene>
    <name evidence="4" type="ORF">L227DRAFT_655227</name>
</gene>
<accession>A0A5C2S3C4</accession>
<feature type="transmembrane region" description="Helical" evidence="3">
    <location>
        <begin position="162"/>
        <end position="183"/>
    </location>
</feature>
<comment type="subcellular location">
    <subcellularLocation>
        <location evidence="1">Cell envelope</location>
    </subcellularLocation>
</comment>
<dbReference type="AlphaFoldDB" id="A0A5C2S3C4"/>
<evidence type="ECO:0000313" key="4">
    <source>
        <dbReference type="EMBL" id="RPD57967.1"/>
    </source>
</evidence>
<dbReference type="Gene3D" id="3.80.10.10">
    <property type="entry name" value="Ribonuclease Inhibitor"/>
    <property type="match status" value="1"/>
</dbReference>
<name>A0A5C2S3C4_9APHY</name>
<dbReference type="InterPro" id="IPR051848">
    <property type="entry name" value="PGIP"/>
</dbReference>
<dbReference type="PANTHER" id="PTHR48059:SF30">
    <property type="entry name" value="OS06G0587000 PROTEIN"/>
    <property type="match status" value="1"/>
</dbReference>
<dbReference type="SUPFAM" id="SSF52058">
    <property type="entry name" value="L domain-like"/>
    <property type="match status" value="1"/>
</dbReference>
<proteinExistence type="predicted"/>
<dbReference type="EMBL" id="ML122278">
    <property type="protein sequence ID" value="RPD57967.1"/>
    <property type="molecule type" value="Genomic_DNA"/>
</dbReference>
<dbReference type="OrthoDB" id="676979at2759"/>
<protein>
    <submittedName>
        <fullName evidence="4">L domain-like protein</fullName>
    </submittedName>
</protein>
<keyword evidence="3" id="KW-1133">Transmembrane helix</keyword>
<keyword evidence="3" id="KW-0812">Transmembrane</keyword>
<evidence type="ECO:0000256" key="3">
    <source>
        <dbReference type="SAM" id="Phobius"/>
    </source>
</evidence>
<dbReference type="InterPro" id="IPR032675">
    <property type="entry name" value="LRR_dom_sf"/>
</dbReference>
<evidence type="ECO:0000256" key="1">
    <source>
        <dbReference type="ARBA" id="ARBA00004196"/>
    </source>
</evidence>
<dbReference type="PANTHER" id="PTHR48059">
    <property type="entry name" value="POLYGALACTURONASE INHIBITOR 1"/>
    <property type="match status" value="1"/>
</dbReference>
<reference evidence="4" key="1">
    <citation type="journal article" date="2018" name="Genome Biol. Evol.">
        <title>Genomics and development of Lentinus tigrinus, a white-rot wood-decaying mushroom with dimorphic fruiting bodies.</title>
        <authorList>
            <person name="Wu B."/>
            <person name="Xu Z."/>
            <person name="Knudson A."/>
            <person name="Carlson A."/>
            <person name="Chen N."/>
            <person name="Kovaka S."/>
            <person name="LaButti K."/>
            <person name="Lipzen A."/>
            <person name="Pennachio C."/>
            <person name="Riley R."/>
            <person name="Schakwitz W."/>
            <person name="Umezawa K."/>
            <person name="Ohm R.A."/>
            <person name="Grigoriev I.V."/>
            <person name="Nagy L.G."/>
            <person name="Gibbons J."/>
            <person name="Hibbett D."/>
        </authorList>
    </citation>
    <scope>NUCLEOTIDE SEQUENCE [LARGE SCALE GENOMIC DNA]</scope>
    <source>
        <strain evidence="4">ALCF2SS1-6</strain>
    </source>
</reference>
<feature type="region of interest" description="Disordered" evidence="2">
    <location>
        <begin position="190"/>
        <end position="210"/>
    </location>
</feature>